<comment type="function">
    <text evidence="9">Catalyzes the condensation reaction of fatty acid synthesis by the addition to an acyl acceptor of two carbons from malonyl-ACP. Catalyzes the first condensation reaction which initiates fatty acid synthesis and may therefore play a role in governing the total rate of fatty acid production. Possesses both acetoacetyl-ACP synthase and acetyl transacylase activities. Its substrate specificity determines the biosynthesis of branched-chain and/or straight-chain of fatty acids.</text>
</comment>
<keyword evidence="6 9" id="KW-0443">Lipid metabolism</keyword>
<dbReference type="EC" id="2.3.1.180" evidence="9"/>
<comment type="catalytic activity">
    <reaction evidence="9">
        <text>malonyl-[ACP] + acetyl-CoA + H(+) = 3-oxobutanoyl-[ACP] + CO2 + CoA</text>
        <dbReference type="Rhea" id="RHEA:12080"/>
        <dbReference type="Rhea" id="RHEA-COMP:9623"/>
        <dbReference type="Rhea" id="RHEA-COMP:9625"/>
        <dbReference type="ChEBI" id="CHEBI:15378"/>
        <dbReference type="ChEBI" id="CHEBI:16526"/>
        <dbReference type="ChEBI" id="CHEBI:57287"/>
        <dbReference type="ChEBI" id="CHEBI:57288"/>
        <dbReference type="ChEBI" id="CHEBI:78449"/>
        <dbReference type="ChEBI" id="CHEBI:78450"/>
        <dbReference type="EC" id="2.3.1.180"/>
    </reaction>
</comment>
<comment type="subcellular location">
    <subcellularLocation>
        <location evidence="9">Cytoplasm</location>
    </subcellularLocation>
</comment>
<feature type="active site" evidence="9">
    <location>
        <position position="114"/>
    </location>
</feature>
<dbReference type="Pfam" id="PF08545">
    <property type="entry name" value="ACP_syn_III"/>
    <property type="match status" value="1"/>
</dbReference>
<comment type="domain">
    <text evidence="9">The last Arg residue of the ACP-binding site is essential for the weak association between ACP/AcpP and FabH.</text>
</comment>
<evidence type="ECO:0000259" key="11">
    <source>
        <dbReference type="Pfam" id="PF08545"/>
    </source>
</evidence>
<dbReference type="RefSeq" id="WP_311966625.1">
    <property type="nucleotide sequence ID" value="NZ_WLVL01000039.1"/>
</dbReference>
<dbReference type="GO" id="GO:0004315">
    <property type="term" value="F:3-oxoacyl-[acyl-carrier-protein] synthase activity"/>
    <property type="evidence" value="ECO:0007669"/>
    <property type="project" value="InterPro"/>
</dbReference>
<keyword evidence="7 9" id="KW-0275">Fatty acid biosynthesis</keyword>
<evidence type="ECO:0000256" key="3">
    <source>
        <dbReference type="ARBA" id="ARBA00022516"/>
    </source>
</evidence>
<dbReference type="Proteomes" id="UP000431092">
    <property type="component" value="Unassembled WGS sequence"/>
</dbReference>
<dbReference type="UniPathway" id="UPA00094"/>
<comment type="pathway">
    <text evidence="9">Lipid metabolism; fatty acid biosynthesis.</text>
</comment>
<dbReference type="EMBL" id="WLVL01000039">
    <property type="protein sequence ID" value="MTB72536.1"/>
    <property type="molecule type" value="Genomic_DNA"/>
</dbReference>
<dbReference type="NCBIfam" id="NF006829">
    <property type="entry name" value="PRK09352.1"/>
    <property type="match status" value="1"/>
</dbReference>
<dbReference type="GO" id="GO:0005737">
    <property type="term" value="C:cytoplasm"/>
    <property type="evidence" value="ECO:0007669"/>
    <property type="project" value="UniProtKB-SubCell"/>
</dbReference>
<feature type="active site" evidence="9">
    <location>
        <position position="239"/>
    </location>
</feature>
<dbReference type="SUPFAM" id="SSF53901">
    <property type="entry name" value="Thiolase-like"/>
    <property type="match status" value="1"/>
</dbReference>
<dbReference type="CDD" id="cd00830">
    <property type="entry name" value="KAS_III"/>
    <property type="match status" value="1"/>
</dbReference>
<comment type="subunit">
    <text evidence="9">Homodimer.</text>
</comment>
<dbReference type="InterPro" id="IPR013751">
    <property type="entry name" value="ACP_syn_III_N"/>
</dbReference>
<dbReference type="GO" id="GO:0033818">
    <property type="term" value="F:beta-ketoacyl-acyl-carrier-protein synthase III activity"/>
    <property type="evidence" value="ECO:0007669"/>
    <property type="project" value="UniProtKB-UniRule"/>
</dbReference>
<comment type="caution">
    <text evidence="12">The sequence shown here is derived from an EMBL/GenBank/DDBJ whole genome shotgun (WGS) entry which is preliminary data.</text>
</comment>
<dbReference type="InterPro" id="IPR013747">
    <property type="entry name" value="ACP_syn_III_C"/>
</dbReference>
<dbReference type="AlphaFoldDB" id="A0A6I3IZV1"/>
<keyword evidence="8 9" id="KW-0012">Acyltransferase</keyword>
<evidence type="ECO:0000256" key="7">
    <source>
        <dbReference type="ARBA" id="ARBA00023160"/>
    </source>
</evidence>
<dbReference type="PANTHER" id="PTHR34069:SF2">
    <property type="entry name" value="BETA-KETOACYL-[ACYL-CARRIER-PROTEIN] SYNTHASE III"/>
    <property type="match status" value="1"/>
</dbReference>
<keyword evidence="3 9" id="KW-0444">Lipid biosynthesis</keyword>
<organism evidence="12 13">
    <name type="scientific">Arsenicicoccus cauae</name>
    <dbReference type="NCBI Taxonomy" id="2663847"/>
    <lineage>
        <taxon>Bacteria</taxon>
        <taxon>Bacillati</taxon>
        <taxon>Actinomycetota</taxon>
        <taxon>Actinomycetes</taxon>
        <taxon>Micrococcales</taxon>
        <taxon>Intrasporangiaceae</taxon>
        <taxon>Arsenicicoccus</taxon>
    </lineage>
</organism>
<dbReference type="InterPro" id="IPR016039">
    <property type="entry name" value="Thiolase-like"/>
</dbReference>
<feature type="domain" description="Beta-ketoacyl-[acyl-carrier-protein] synthase III C-terminal" evidence="10">
    <location>
        <begin position="223"/>
        <end position="311"/>
    </location>
</feature>
<keyword evidence="5 9" id="KW-0276">Fatty acid metabolism</keyword>
<feature type="active site" evidence="9">
    <location>
        <position position="269"/>
    </location>
</feature>
<reference evidence="12 13" key="1">
    <citation type="submission" date="2019-11" db="EMBL/GenBank/DDBJ databases">
        <title>Whole genome sequencing identifies a novel species of the genus Arsenicicoccus isolated from human blood.</title>
        <authorList>
            <person name="Jeong J.H."/>
            <person name="Kweon O.J."/>
            <person name="Kim H.R."/>
            <person name="Kim T.-H."/>
            <person name="Ha S.-M."/>
            <person name="Lee M.-K."/>
        </authorList>
    </citation>
    <scope>NUCLEOTIDE SEQUENCE [LARGE SCALE GENOMIC DNA]</scope>
    <source>
        <strain evidence="12 13">MKL-02</strain>
    </source>
</reference>
<dbReference type="InterPro" id="IPR004655">
    <property type="entry name" value="FabH"/>
</dbReference>
<dbReference type="HAMAP" id="MF_01815">
    <property type="entry name" value="FabH"/>
    <property type="match status" value="1"/>
</dbReference>
<dbReference type="PANTHER" id="PTHR34069">
    <property type="entry name" value="3-OXOACYL-[ACYL-CARRIER-PROTEIN] SYNTHASE 3"/>
    <property type="match status" value="1"/>
</dbReference>
<keyword evidence="2 9" id="KW-0963">Cytoplasm</keyword>
<proteinExistence type="inferred from homology"/>
<sequence length="313" mass="32530">MSGSSIVSVGHYQPERILDNEELSRLVDTSDEWITRRVGIAQRRVAAPDETVADMATNAARDALQDKGIDPAGIDLVIVATCTNHDRSPSTAAQVARRLGLGTTPAVMDVNAVCSGFCHALALADQAIATGSATRAVVVGVDKFTDFIDWSDRTTCILVGDGAGAVVVEASPEPRVSPVVWGSVPDMGDAVVIKELPDGFSQQGQAVFRWTTTELPAIARQICDRAGIAPSELGAIVLHQANLRIIEPLAARIGAVDAVVSTDVVESGNTSAASVPLALSKLVRSGRVPSGAPILLFGFGGGLAYAGQVVRCP</sequence>
<evidence type="ECO:0000256" key="8">
    <source>
        <dbReference type="ARBA" id="ARBA00023315"/>
    </source>
</evidence>
<name>A0A6I3IZV1_9MICO</name>
<evidence type="ECO:0000256" key="9">
    <source>
        <dbReference type="HAMAP-Rule" id="MF_01815"/>
    </source>
</evidence>
<evidence type="ECO:0000256" key="2">
    <source>
        <dbReference type="ARBA" id="ARBA00022490"/>
    </source>
</evidence>
<dbReference type="Pfam" id="PF08541">
    <property type="entry name" value="ACP_syn_III_C"/>
    <property type="match status" value="1"/>
</dbReference>
<accession>A0A6I3IZV1</accession>
<evidence type="ECO:0000256" key="5">
    <source>
        <dbReference type="ARBA" id="ARBA00022832"/>
    </source>
</evidence>
<feature type="domain" description="Beta-ketoacyl-[acyl-carrier-protein] synthase III N-terminal" evidence="11">
    <location>
        <begin position="108"/>
        <end position="183"/>
    </location>
</feature>
<keyword evidence="13" id="KW-1185">Reference proteome</keyword>
<dbReference type="GO" id="GO:0044550">
    <property type="term" value="P:secondary metabolite biosynthetic process"/>
    <property type="evidence" value="ECO:0007669"/>
    <property type="project" value="TreeGrafter"/>
</dbReference>
<dbReference type="Gene3D" id="3.40.47.10">
    <property type="match status" value="1"/>
</dbReference>
<evidence type="ECO:0000256" key="6">
    <source>
        <dbReference type="ARBA" id="ARBA00023098"/>
    </source>
</evidence>
<keyword evidence="4 9" id="KW-0808">Transferase</keyword>
<gene>
    <name evidence="9 12" type="primary">fabH</name>
    <name evidence="12" type="ORF">GGG17_11265</name>
</gene>
<evidence type="ECO:0000313" key="13">
    <source>
        <dbReference type="Proteomes" id="UP000431092"/>
    </source>
</evidence>
<dbReference type="NCBIfam" id="TIGR00747">
    <property type="entry name" value="fabH"/>
    <property type="match status" value="1"/>
</dbReference>
<protein>
    <recommendedName>
        <fullName evidence="9">Beta-ketoacyl-[acyl-carrier-protein] synthase III</fullName>
        <shortName evidence="9">Beta-ketoacyl-ACP synthase III</shortName>
        <shortName evidence="9">KAS III</shortName>
        <ecNumber evidence="9">2.3.1.180</ecNumber>
    </recommendedName>
    <alternativeName>
        <fullName evidence="9">3-oxoacyl-[acyl-carrier-protein] synthase 3</fullName>
    </alternativeName>
    <alternativeName>
        <fullName evidence="9">3-oxoacyl-[acyl-carrier-protein] synthase III</fullName>
    </alternativeName>
</protein>
<keyword evidence="9" id="KW-0511">Multifunctional enzyme</keyword>
<feature type="region of interest" description="ACP-binding" evidence="9">
    <location>
        <begin position="240"/>
        <end position="244"/>
    </location>
</feature>
<evidence type="ECO:0000256" key="1">
    <source>
        <dbReference type="ARBA" id="ARBA00008642"/>
    </source>
</evidence>
<dbReference type="GO" id="GO:0006633">
    <property type="term" value="P:fatty acid biosynthetic process"/>
    <property type="evidence" value="ECO:0007669"/>
    <property type="project" value="UniProtKB-UniRule"/>
</dbReference>
<evidence type="ECO:0000256" key="4">
    <source>
        <dbReference type="ARBA" id="ARBA00022679"/>
    </source>
</evidence>
<evidence type="ECO:0000259" key="10">
    <source>
        <dbReference type="Pfam" id="PF08541"/>
    </source>
</evidence>
<comment type="similarity">
    <text evidence="1 9">Belongs to the thiolase-like superfamily. FabH family.</text>
</comment>
<evidence type="ECO:0000313" key="12">
    <source>
        <dbReference type="EMBL" id="MTB72536.1"/>
    </source>
</evidence>